<dbReference type="OrthoDB" id="9553587at2"/>
<dbReference type="RefSeq" id="WP_133975973.1">
    <property type="nucleotide sequence ID" value="NZ_JAZEZE010000007.1"/>
</dbReference>
<evidence type="ECO:0008006" key="3">
    <source>
        <dbReference type="Google" id="ProtNLM"/>
    </source>
</evidence>
<protein>
    <recommendedName>
        <fullName evidence="3">Lipoprotein</fullName>
    </recommendedName>
</protein>
<accession>A0A446ZPP0</accession>
<dbReference type="PROSITE" id="PS51257">
    <property type="entry name" value="PROKAR_LIPOPROTEIN"/>
    <property type="match status" value="1"/>
</dbReference>
<sequence>MRNLFIISICSLILTACGTMPYVSTEYPLRAGLIQPVKVVGKGDVTNAQTSDERVIVYSYMGTKLDSSIKSITETMVQQTQKELLKNGQPVDGNGSKSIAIKVNSLRSTYTNLLFWRSKIKFEATLGNGQTIPFTVPHTSGVLVQDLNGCIAEGVMTLLNDARVRSYLAEK</sequence>
<dbReference type="AlphaFoldDB" id="A0A446ZPP0"/>
<organism evidence="1 2">
    <name type="scientific">Acinetobacter calcoaceticus</name>
    <dbReference type="NCBI Taxonomy" id="471"/>
    <lineage>
        <taxon>Bacteria</taxon>
        <taxon>Pseudomonadati</taxon>
        <taxon>Pseudomonadota</taxon>
        <taxon>Gammaproteobacteria</taxon>
        <taxon>Moraxellales</taxon>
        <taxon>Moraxellaceae</taxon>
        <taxon>Acinetobacter</taxon>
        <taxon>Acinetobacter calcoaceticus/baumannii complex</taxon>
    </lineage>
</organism>
<name>A0A446ZPP0_ACICA</name>
<evidence type="ECO:0000313" key="1">
    <source>
        <dbReference type="EMBL" id="VAX46400.1"/>
    </source>
</evidence>
<dbReference type="EMBL" id="LS999521">
    <property type="protein sequence ID" value="VAX46400.1"/>
    <property type="molecule type" value="Genomic_DNA"/>
</dbReference>
<gene>
    <name evidence="1" type="ORF">AC2117_03636</name>
</gene>
<reference evidence="1 2" key="1">
    <citation type="submission" date="2018-08" db="EMBL/GenBank/DDBJ databases">
        <authorList>
            <person name="Gonzaga-Molto A."/>
        </authorList>
    </citation>
    <scope>NUCLEOTIDE SEQUENCE [LARGE SCALE GENOMIC DNA]</scope>
    <source>
        <strain evidence="1">Acinetobacter calcoaceticus str. 2117</strain>
    </source>
</reference>
<dbReference type="Proteomes" id="UP000294355">
    <property type="component" value="Chromosome"/>
</dbReference>
<evidence type="ECO:0000313" key="2">
    <source>
        <dbReference type="Proteomes" id="UP000294355"/>
    </source>
</evidence>
<proteinExistence type="predicted"/>